<evidence type="ECO:0000313" key="5">
    <source>
        <dbReference type="Proteomes" id="UP000435112"/>
    </source>
</evidence>
<dbReference type="Proteomes" id="UP000429607">
    <property type="component" value="Unassembled WGS sequence"/>
</dbReference>
<evidence type="ECO:0000313" key="2">
    <source>
        <dbReference type="EMBL" id="KAE9048503.1"/>
    </source>
</evidence>
<dbReference type="OrthoDB" id="271164at2759"/>
<dbReference type="GO" id="GO:0035091">
    <property type="term" value="F:phosphatidylinositol binding"/>
    <property type="evidence" value="ECO:0007669"/>
    <property type="project" value="InterPro"/>
</dbReference>
<dbReference type="SUPFAM" id="SSF64268">
    <property type="entry name" value="PX domain"/>
    <property type="match status" value="1"/>
</dbReference>
<evidence type="ECO:0000259" key="1">
    <source>
        <dbReference type="PROSITE" id="PS50195"/>
    </source>
</evidence>
<organism evidence="3 4">
    <name type="scientific">Phytophthora rubi</name>
    <dbReference type="NCBI Taxonomy" id="129364"/>
    <lineage>
        <taxon>Eukaryota</taxon>
        <taxon>Sar</taxon>
        <taxon>Stramenopiles</taxon>
        <taxon>Oomycota</taxon>
        <taxon>Peronosporomycetes</taxon>
        <taxon>Peronosporales</taxon>
        <taxon>Peronosporaceae</taxon>
        <taxon>Phytophthora</taxon>
    </lineage>
</organism>
<dbReference type="Pfam" id="PF00787">
    <property type="entry name" value="PX"/>
    <property type="match status" value="1"/>
</dbReference>
<sequence length="325" mass="36339">MRKARASSSNSQREQTLAEATRRLRRGLAIDSFSCAPASGVWYYRVDVSSYEEEQLSTLIDGNEIYDSSSDYDGSSSRAGRLAVEHYSILRRYNDFVQLYEPIRAVVTATEGDASSLPPFPAKEYLSSALVGLLWRVSTSKTVLKERRAKFEALLQWIENHPVARNCPAFVRFLGKSPQTTDGYVSLKEYTSPDWLSSLQQVTQGVEFCKRKRRYSAGSSAIRSMLERSTLEVSGLVGPSHRQRLQAVKEAPSACVLGKRQNRSARRNLCTEPPCKKVTLPAGATDSRKLLNSDQVLLAPQTLRNEKSCSSGRQRLDEKIYGVIL</sequence>
<dbReference type="InterPro" id="IPR001683">
    <property type="entry name" value="PX_dom"/>
</dbReference>
<dbReference type="AlphaFoldDB" id="A0A6A3PDY2"/>
<protein>
    <recommendedName>
        <fullName evidence="1">PX domain-containing protein</fullName>
    </recommendedName>
</protein>
<dbReference type="PROSITE" id="PS50195">
    <property type="entry name" value="PX"/>
    <property type="match status" value="1"/>
</dbReference>
<reference evidence="4 5" key="1">
    <citation type="submission" date="2018-09" db="EMBL/GenBank/DDBJ databases">
        <title>Genomic investigation of the strawberry pathogen Phytophthora fragariae indicates pathogenicity is determined by transcriptional variation in three key races.</title>
        <authorList>
            <person name="Adams T.M."/>
            <person name="Armitage A.D."/>
            <person name="Sobczyk M.K."/>
            <person name="Bates H.J."/>
            <person name="Dunwell J.M."/>
            <person name="Nellist C.F."/>
            <person name="Harrison R.J."/>
        </authorList>
    </citation>
    <scope>NUCLEOTIDE SEQUENCE [LARGE SCALE GENOMIC DNA]</scope>
    <source>
        <strain evidence="3 4">SCRP249</strain>
        <strain evidence="2 5">SCRP324</strain>
    </source>
</reference>
<accession>A0A6A3PDY2</accession>
<dbReference type="EMBL" id="QXFU01000009">
    <property type="protein sequence ID" value="KAE9048503.1"/>
    <property type="molecule type" value="Genomic_DNA"/>
</dbReference>
<evidence type="ECO:0000313" key="4">
    <source>
        <dbReference type="Proteomes" id="UP000429607"/>
    </source>
</evidence>
<name>A0A6A3PDY2_9STRA</name>
<gene>
    <name evidence="3" type="ORF">PR001_g1161</name>
    <name evidence="2" type="ORF">PR002_g405</name>
</gene>
<feature type="domain" description="PX" evidence="1">
    <location>
        <begin position="44"/>
        <end position="181"/>
    </location>
</feature>
<dbReference type="InterPro" id="IPR036871">
    <property type="entry name" value="PX_dom_sf"/>
</dbReference>
<dbReference type="EMBL" id="QXFV01000034">
    <property type="protein sequence ID" value="KAE9051749.1"/>
    <property type="molecule type" value="Genomic_DNA"/>
</dbReference>
<proteinExistence type="predicted"/>
<evidence type="ECO:0000313" key="3">
    <source>
        <dbReference type="EMBL" id="KAE9051749.1"/>
    </source>
</evidence>
<comment type="caution">
    <text evidence="3">The sequence shown here is derived from an EMBL/GenBank/DDBJ whole genome shotgun (WGS) entry which is preliminary data.</text>
</comment>
<dbReference type="Proteomes" id="UP000435112">
    <property type="component" value="Unassembled WGS sequence"/>
</dbReference>
<dbReference type="Gene3D" id="3.30.1520.10">
    <property type="entry name" value="Phox-like domain"/>
    <property type="match status" value="1"/>
</dbReference>